<evidence type="ECO:0000313" key="9">
    <source>
        <dbReference type="EMBL" id="PVY62274.1"/>
    </source>
</evidence>
<dbReference type="SUPFAM" id="SSF103473">
    <property type="entry name" value="MFS general substrate transporter"/>
    <property type="match status" value="1"/>
</dbReference>
<evidence type="ECO:0000256" key="1">
    <source>
        <dbReference type="ARBA" id="ARBA00004651"/>
    </source>
</evidence>
<dbReference type="GO" id="GO:0022857">
    <property type="term" value="F:transmembrane transporter activity"/>
    <property type="evidence" value="ECO:0007669"/>
    <property type="project" value="InterPro"/>
</dbReference>
<dbReference type="Pfam" id="PF07690">
    <property type="entry name" value="MFS_1"/>
    <property type="match status" value="1"/>
</dbReference>
<protein>
    <submittedName>
        <fullName evidence="9">Putative MFS family arabinose efflux permease</fullName>
    </submittedName>
</protein>
<feature type="transmembrane region" description="Helical" evidence="7">
    <location>
        <begin position="152"/>
        <end position="171"/>
    </location>
</feature>
<name>A0A2U1CMW3_9BURK</name>
<feature type="transmembrane region" description="Helical" evidence="7">
    <location>
        <begin position="34"/>
        <end position="54"/>
    </location>
</feature>
<dbReference type="STRING" id="1231391.GCA_000308195_01831"/>
<evidence type="ECO:0000256" key="4">
    <source>
        <dbReference type="ARBA" id="ARBA00022692"/>
    </source>
</evidence>
<feature type="transmembrane region" description="Helical" evidence="7">
    <location>
        <begin position="96"/>
        <end position="115"/>
    </location>
</feature>
<keyword evidence="2" id="KW-0813">Transport</keyword>
<keyword evidence="10" id="KW-1185">Reference proteome</keyword>
<evidence type="ECO:0000259" key="8">
    <source>
        <dbReference type="PROSITE" id="PS50850"/>
    </source>
</evidence>
<dbReference type="InterPro" id="IPR005829">
    <property type="entry name" value="Sugar_transporter_CS"/>
</dbReference>
<accession>A0A2U1CMW3</accession>
<evidence type="ECO:0000256" key="7">
    <source>
        <dbReference type="SAM" id="Phobius"/>
    </source>
</evidence>
<proteinExistence type="predicted"/>
<dbReference type="GO" id="GO:0005886">
    <property type="term" value="C:plasma membrane"/>
    <property type="evidence" value="ECO:0007669"/>
    <property type="project" value="UniProtKB-SubCell"/>
</dbReference>
<dbReference type="PROSITE" id="PS50850">
    <property type="entry name" value="MFS"/>
    <property type="match status" value="1"/>
</dbReference>
<evidence type="ECO:0000313" key="10">
    <source>
        <dbReference type="Proteomes" id="UP000246145"/>
    </source>
</evidence>
<comment type="caution">
    <text evidence="9">The sequence shown here is derived from an EMBL/GenBank/DDBJ whole genome shotgun (WGS) entry which is preliminary data.</text>
</comment>
<feature type="transmembrane region" description="Helical" evidence="7">
    <location>
        <begin position="323"/>
        <end position="345"/>
    </location>
</feature>
<feature type="transmembrane region" description="Helical" evidence="7">
    <location>
        <begin position="127"/>
        <end position="146"/>
    </location>
</feature>
<feature type="transmembrane region" description="Helical" evidence="7">
    <location>
        <begin position="66"/>
        <end position="84"/>
    </location>
</feature>
<keyword evidence="6 7" id="KW-0472">Membrane</keyword>
<dbReference type="InterPro" id="IPR036259">
    <property type="entry name" value="MFS_trans_sf"/>
</dbReference>
<evidence type="ECO:0000256" key="6">
    <source>
        <dbReference type="ARBA" id="ARBA00023136"/>
    </source>
</evidence>
<keyword evidence="4 7" id="KW-0812">Transmembrane</keyword>
<dbReference type="InterPro" id="IPR011701">
    <property type="entry name" value="MFS"/>
</dbReference>
<dbReference type="InterPro" id="IPR020846">
    <property type="entry name" value="MFS_dom"/>
</dbReference>
<dbReference type="EMBL" id="QEKO01000002">
    <property type="protein sequence ID" value="PVY62274.1"/>
    <property type="molecule type" value="Genomic_DNA"/>
</dbReference>
<evidence type="ECO:0000256" key="3">
    <source>
        <dbReference type="ARBA" id="ARBA00022475"/>
    </source>
</evidence>
<dbReference type="InterPro" id="IPR050171">
    <property type="entry name" value="MFS_Transporters"/>
</dbReference>
<feature type="domain" description="Major facilitator superfamily (MFS) profile" evidence="8">
    <location>
        <begin position="1"/>
        <end position="377"/>
    </location>
</feature>
<dbReference type="PANTHER" id="PTHR23517:SF13">
    <property type="entry name" value="MAJOR FACILITATOR SUPERFAMILY MFS_1"/>
    <property type="match status" value="1"/>
</dbReference>
<comment type="subcellular location">
    <subcellularLocation>
        <location evidence="1">Cell membrane</location>
        <topology evidence="1">Multi-pass membrane protein</topology>
    </subcellularLocation>
</comment>
<feature type="transmembrane region" description="Helical" evidence="7">
    <location>
        <begin position="289"/>
        <end position="311"/>
    </location>
</feature>
<keyword evidence="3" id="KW-1003">Cell membrane</keyword>
<dbReference type="PANTHER" id="PTHR23517">
    <property type="entry name" value="RESISTANCE PROTEIN MDTM, PUTATIVE-RELATED-RELATED"/>
    <property type="match status" value="1"/>
</dbReference>
<dbReference type="AlphaFoldDB" id="A0A2U1CMW3"/>
<organism evidence="9 10">
    <name type="scientific">Pusillimonas noertemannii</name>
    <dbReference type="NCBI Taxonomy" id="305977"/>
    <lineage>
        <taxon>Bacteria</taxon>
        <taxon>Pseudomonadati</taxon>
        <taxon>Pseudomonadota</taxon>
        <taxon>Betaproteobacteria</taxon>
        <taxon>Burkholderiales</taxon>
        <taxon>Alcaligenaceae</taxon>
        <taxon>Pusillimonas</taxon>
    </lineage>
</organism>
<gene>
    <name evidence="9" type="ORF">C7440_1767</name>
</gene>
<evidence type="ECO:0000256" key="2">
    <source>
        <dbReference type="ARBA" id="ARBA00022448"/>
    </source>
</evidence>
<keyword evidence="5 7" id="KW-1133">Transmembrane helix</keyword>
<dbReference type="Gene3D" id="1.20.1250.20">
    <property type="entry name" value="MFS general substrate transporter like domains"/>
    <property type="match status" value="1"/>
</dbReference>
<feature type="transmembrane region" description="Helical" evidence="7">
    <location>
        <begin position="234"/>
        <end position="254"/>
    </location>
</feature>
<sequence length="377" mass="39969">MALYASILLAFVAASSSPSPLYRLYQSAWSFGSTWLTVVFAVYALMLLVSLLITGRLSDHLGRKPVMAVALVMEIVAMSIFWNAGSLVDLITARMLQGFATGMATTSVGAALIDLNKERGAFINSMGPMCGTALGALATTALMVYFPAPTQTVFGVFLTVFCLQLIALCFAPETGQRHPGAWASLRPRIAVPPQVRGALRAVSPSNMAVWMLGGFYLSLMPSLALGVTQVRTPWLSGLVIAALTLSGAISIICVRDKQPGWLLRMGQRTLISGIAAILLGANFSQSSLLLVGSLVAGCGFGMTFLGALRSILPLARPHERSALMGVFYVQSYLAHSVPTIAAGYLAQRTNLLTAANVYGAVIVALVLWTYARTSRAA</sequence>
<dbReference type="PROSITE" id="PS00216">
    <property type="entry name" value="SUGAR_TRANSPORT_1"/>
    <property type="match status" value="1"/>
</dbReference>
<feature type="transmembrane region" description="Helical" evidence="7">
    <location>
        <begin position="351"/>
        <end position="371"/>
    </location>
</feature>
<reference evidence="9 10" key="1">
    <citation type="submission" date="2018-04" db="EMBL/GenBank/DDBJ databases">
        <title>Genomic Encyclopedia of Type Strains, Phase IV (KMG-IV): sequencing the most valuable type-strain genomes for metagenomic binning, comparative biology and taxonomic classification.</title>
        <authorList>
            <person name="Goeker M."/>
        </authorList>
    </citation>
    <scope>NUCLEOTIDE SEQUENCE [LARGE SCALE GENOMIC DNA]</scope>
    <source>
        <strain evidence="9 10">DSM 10065</strain>
    </source>
</reference>
<feature type="transmembrane region" description="Helical" evidence="7">
    <location>
        <begin position="208"/>
        <end position="228"/>
    </location>
</feature>
<evidence type="ECO:0000256" key="5">
    <source>
        <dbReference type="ARBA" id="ARBA00022989"/>
    </source>
</evidence>
<dbReference type="Proteomes" id="UP000246145">
    <property type="component" value="Unassembled WGS sequence"/>
</dbReference>